<dbReference type="RefSeq" id="WP_182514023.1">
    <property type="nucleotide sequence ID" value="NZ_JACJIQ010000017.1"/>
</dbReference>
<evidence type="ECO:0000313" key="1">
    <source>
        <dbReference type="EMBL" id="MBA9078967.1"/>
    </source>
</evidence>
<sequence>MTHIQQMREQCQAEQKEVLNLLRVDFGWLFWFRVDAGKAYIWDVLNLDESDNQYIQASPVFWAWWLNQWQLRDTELLNNLRMVNGELVYQTPLASGQLSRSCRTLSTAEHFRIFYRFYHQPNKLQIFPETAVLEGIDQDIRQSKQFLIIKH</sequence>
<dbReference type="EMBL" id="JACJIQ010000017">
    <property type="protein sequence ID" value="MBA9078967.1"/>
    <property type="molecule type" value="Genomic_DNA"/>
</dbReference>
<reference evidence="1 2" key="1">
    <citation type="submission" date="2020-08" db="EMBL/GenBank/DDBJ databases">
        <title>Genomic Encyclopedia of Type Strains, Phase IV (KMG-IV): sequencing the most valuable type-strain genomes for metagenomic binning, comparative biology and taxonomic classification.</title>
        <authorList>
            <person name="Goeker M."/>
        </authorList>
    </citation>
    <scope>NUCLEOTIDE SEQUENCE [LARGE SCALE GENOMIC DNA]</scope>
    <source>
        <strain evidence="1 2">DSM 29854</strain>
    </source>
</reference>
<organism evidence="1 2">
    <name type="scientific">Rufibacter quisquiliarum</name>
    <dbReference type="NCBI Taxonomy" id="1549639"/>
    <lineage>
        <taxon>Bacteria</taxon>
        <taxon>Pseudomonadati</taxon>
        <taxon>Bacteroidota</taxon>
        <taxon>Cytophagia</taxon>
        <taxon>Cytophagales</taxon>
        <taxon>Hymenobacteraceae</taxon>
        <taxon>Rufibacter</taxon>
    </lineage>
</organism>
<dbReference type="AlphaFoldDB" id="A0A839GVS0"/>
<proteinExistence type="predicted"/>
<evidence type="ECO:0000313" key="2">
    <source>
        <dbReference type="Proteomes" id="UP000563094"/>
    </source>
</evidence>
<protein>
    <submittedName>
        <fullName evidence="1">Uncharacterized protein</fullName>
    </submittedName>
</protein>
<keyword evidence="2" id="KW-1185">Reference proteome</keyword>
<dbReference type="Proteomes" id="UP000563094">
    <property type="component" value="Unassembled WGS sequence"/>
</dbReference>
<gene>
    <name evidence="1" type="ORF">FHS90_003701</name>
</gene>
<accession>A0A839GVS0</accession>
<name>A0A839GVS0_9BACT</name>
<comment type="caution">
    <text evidence="1">The sequence shown here is derived from an EMBL/GenBank/DDBJ whole genome shotgun (WGS) entry which is preliminary data.</text>
</comment>